<dbReference type="Gene3D" id="1.20.1270.360">
    <property type="match status" value="1"/>
</dbReference>
<dbReference type="eggNOG" id="ENOG5032SB1">
    <property type="taxonomic scope" value="Bacteria"/>
</dbReference>
<sequence length="112" mass="12598">MNQDQQYQECIEASLDCMNACNICYVSSLKEYDLAMLRECIRLNRECADICDLAAQSMQRNSPFLKEICELCILACDACAAECGKHEHDHCKACAEACRKCADTCRQMLVVA</sequence>
<reference evidence="1 2" key="1">
    <citation type="journal article" date="2014" name="Genome Announc.">
        <title>Draft Genome Sequence of Paenibacillus pini JCM 16418T, Isolated from the Rhizosphere of Pine Tree.</title>
        <authorList>
            <person name="Yuki M."/>
            <person name="Oshima K."/>
            <person name="Suda W."/>
            <person name="Oshida Y."/>
            <person name="Kitamura K."/>
            <person name="Iida Y."/>
            <person name="Hattori M."/>
            <person name="Ohkuma M."/>
        </authorList>
    </citation>
    <scope>NUCLEOTIDE SEQUENCE [LARGE SCALE GENOMIC DNA]</scope>
    <source>
        <strain evidence="1 2">JCM 16418</strain>
    </source>
</reference>
<organism evidence="1 2">
    <name type="scientific">Paenibacillus pini JCM 16418</name>
    <dbReference type="NCBI Taxonomy" id="1236976"/>
    <lineage>
        <taxon>Bacteria</taxon>
        <taxon>Bacillati</taxon>
        <taxon>Bacillota</taxon>
        <taxon>Bacilli</taxon>
        <taxon>Bacillales</taxon>
        <taxon>Paenibacillaceae</taxon>
        <taxon>Paenibacillus</taxon>
    </lineage>
</organism>
<dbReference type="EMBL" id="BAVZ01000004">
    <property type="protein sequence ID" value="GAF07934.1"/>
    <property type="molecule type" value="Genomic_DNA"/>
</dbReference>
<dbReference type="InterPro" id="IPR044543">
    <property type="entry name" value="YHJQ-like"/>
</dbReference>
<name>W7YZW9_9BACL</name>
<evidence type="ECO:0000313" key="1">
    <source>
        <dbReference type="EMBL" id="GAF07934.1"/>
    </source>
</evidence>
<dbReference type="OrthoDB" id="5396211at2"/>
<evidence type="ECO:0000313" key="2">
    <source>
        <dbReference type="Proteomes" id="UP000019364"/>
    </source>
</evidence>
<dbReference type="AlphaFoldDB" id="W7YZW9"/>
<dbReference type="Proteomes" id="UP000019364">
    <property type="component" value="Unassembled WGS sequence"/>
</dbReference>
<accession>W7YZW9</accession>
<keyword evidence="2" id="KW-1185">Reference proteome</keyword>
<dbReference type="RefSeq" id="WP_036647743.1">
    <property type="nucleotide sequence ID" value="NZ_BAVZ01000004.1"/>
</dbReference>
<dbReference type="CDD" id="cd08026">
    <property type="entry name" value="DUF326"/>
    <property type="match status" value="1"/>
</dbReference>
<comment type="caution">
    <text evidence="1">The sequence shown here is derived from an EMBL/GenBank/DDBJ whole genome shotgun (WGS) entry which is preliminary data.</text>
</comment>
<proteinExistence type="predicted"/>
<dbReference type="PANTHER" id="PTHR37310:SF1">
    <property type="entry name" value="CYTOPLASMIC PROTEIN"/>
    <property type="match status" value="1"/>
</dbReference>
<gene>
    <name evidence="1" type="ORF">JCM16418_1968</name>
</gene>
<dbReference type="STRING" id="1236976.JCM16418_1968"/>
<protein>
    <submittedName>
        <fullName evidence="1">Ferredoxin</fullName>
    </submittedName>
</protein>
<dbReference type="Pfam" id="PF03860">
    <property type="entry name" value="Csp"/>
    <property type="match status" value="1"/>
</dbReference>
<dbReference type="PANTHER" id="PTHR37310">
    <property type="entry name" value="CYTOPLASMIC PROTEIN-RELATED"/>
    <property type="match status" value="1"/>
</dbReference>
<dbReference type="InterPro" id="IPR005560">
    <property type="entry name" value="Csp_YhjQ"/>
</dbReference>